<feature type="region of interest" description="Disordered" evidence="2">
    <location>
        <begin position="2239"/>
        <end position="2297"/>
    </location>
</feature>
<feature type="region of interest" description="Disordered" evidence="2">
    <location>
        <begin position="1074"/>
        <end position="1093"/>
    </location>
</feature>
<dbReference type="GO" id="GO:0005875">
    <property type="term" value="C:microtubule associated complex"/>
    <property type="evidence" value="ECO:0007669"/>
    <property type="project" value="TreeGrafter"/>
</dbReference>
<feature type="compositionally biased region" description="Basic and acidic residues" evidence="2">
    <location>
        <begin position="100"/>
        <end position="167"/>
    </location>
</feature>
<feature type="compositionally biased region" description="Basic and acidic residues" evidence="2">
    <location>
        <begin position="2763"/>
        <end position="2780"/>
    </location>
</feature>
<feature type="region of interest" description="Disordered" evidence="2">
    <location>
        <begin position="358"/>
        <end position="410"/>
    </location>
</feature>
<feature type="compositionally biased region" description="Basic and acidic residues" evidence="2">
    <location>
        <begin position="887"/>
        <end position="916"/>
    </location>
</feature>
<feature type="region of interest" description="Disordered" evidence="2">
    <location>
        <begin position="2458"/>
        <end position="2492"/>
    </location>
</feature>
<feature type="compositionally biased region" description="Basic and acidic residues" evidence="2">
    <location>
        <begin position="1761"/>
        <end position="1795"/>
    </location>
</feature>
<feature type="region of interest" description="Disordered" evidence="2">
    <location>
        <begin position="621"/>
        <end position="651"/>
    </location>
</feature>
<evidence type="ECO:0000256" key="2">
    <source>
        <dbReference type="SAM" id="MobiDB-lite"/>
    </source>
</evidence>
<feature type="compositionally biased region" description="Basic and acidic residues" evidence="2">
    <location>
        <begin position="2360"/>
        <end position="2387"/>
    </location>
</feature>
<dbReference type="EMBL" id="SEYY01021254">
    <property type="protein sequence ID" value="KAB7496553.1"/>
    <property type="molecule type" value="Genomic_DNA"/>
</dbReference>
<feature type="compositionally biased region" description="Basic and acidic residues" evidence="2">
    <location>
        <begin position="533"/>
        <end position="547"/>
    </location>
</feature>
<keyword evidence="1" id="KW-0175">Coiled coil</keyword>
<feature type="coiled-coil region" evidence="1">
    <location>
        <begin position="563"/>
        <end position="604"/>
    </location>
</feature>
<comment type="caution">
    <text evidence="3">The sequence shown here is derived from an EMBL/GenBank/DDBJ whole genome shotgun (WGS) entry which is preliminary data.</text>
</comment>
<feature type="compositionally biased region" description="Basic and acidic residues" evidence="2">
    <location>
        <begin position="76"/>
        <end position="93"/>
    </location>
</feature>
<dbReference type="GO" id="GO:0005874">
    <property type="term" value="C:microtubule"/>
    <property type="evidence" value="ECO:0007669"/>
    <property type="project" value="InterPro"/>
</dbReference>
<organism evidence="3 4">
    <name type="scientific">Armadillidium nasatum</name>
    <dbReference type="NCBI Taxonomy" id="96803"/>
    <lineage>
        <taxon>Eukaryota</taxon>
        <taxon>Metazoa</taxon>
        <taxon>Ecdysozoa</taxon>
        <taxon>Arthropoda</taxon>
        <taxon>Crustacea</taxon>
        <taxon>Multicrustacea</taxon>
        <taxon>Malacostraca</taxon>
        <taxon>Eumalacostraca</taxon>
        <taxon>Peracarida</taxon>
        <taxon>Isopoda</taxon>
        <taxon>Oniscidea</taxon>
        <taxon>Crinocheta</taxon>
        <taxon>Armadillidiidae</taxon>
        <taxon>Armadillidium</taxon>
    </lineage>
</organism>
<dbReference type="GO" id="GO:0005829">
    <property type="term" value="C:cytosol"/>
    <property type="evidence" value="ECO:0007669"/>
    <property type="project" value="TreeGrafter"/>
</dbReference>
<feature type="compositionally biased region" description="Basic and acidic residues" evidence="2">
    <location>
        <begin position="1840"/>
        <end position="1850"/>
    </location>
</feature>
<feature type="compositionally biased region" description="Low complexity" evidence="2">
    <location>
        <begin position="1665"/>
        <end position="1686"/>
    </location>
</feature>
<feature type="compositionally biased region" description="Low complexity" evidence="2">
    <location>
        <begin position="2561"/>
        <end position="2570"/>
    </location>
</feature>
<gene>
    <name evidence="3" type="primary">futsch</name>
    <name evidence="3" type="ORF">Anas_05572</name>
</gene>
<feature type="compositionally biased region" description="Basic and acidic residues" evidence="2">
    <location>
        <begin position="1243"/>
        <end position="1272"/>
    </location>
</feature>
<dbReference type="OrthoDB" id="5371837at2759"/>
<evidence type="ECO:0000313" key="3">
    <source>
        <dbReference type="EMBL" id="KAB7496553.1"/>
    </source>
</evidence>
<feature type="compositionally biased region" description="Polar residues" evidence="2">
    <location>
        <begin position="2276"/>
        <end position="2297"/>
    </location>
</feature>
<feature type="compositionally biased region" description="Low complexity" evidence="2">
    <location>
        <begin position="2632"/>
        <end position="2662"/>
    </location>
</feature>
<feature type="region of interest" description="Disordered" evidence="2">
    <location>
        <begin position="1242"/>
        <end position="1272"/>
    </location>
</feature>
<feature type="compositionally biased region" description="Basic residues" evidence="2">
    <location>
        <begin position="1878"/>
        <end position="1888"/>
    </location>
</feature>
<feature type="region of interest" description="Disordered" evidence="2">
    <location>
        <begin position="490"/>
        <end position="547"/>
    </location>
</feature>
<feature type="compositionally biased region" description="Basic and acidic residues" evidence="2">
    <location>
        <begin position="1687"/>
        <end position="1697"/>
    </location>
</feature>
<feature type="compositionally biased region" description="Basic and acidic residues" evidence="2">
    <location>
        <begin position="816"/>
        <end position="832"/>
    </location>
</feature>
<feature type="region of interest" description="Disordered" evidence="2">
    <location>
        <begin position="2505"/>
        <end position="2531"/>
    </location>
</feature>
<dbReference type="GO" id="GO:0007409">
    <property type="term" value="P:axonogenesis"/>
    <property type="evidence" value="ECO:0007669"/>
    <property type="project" value="TreeGrafter"/>
</dbReference>
<feature type="region of interest" description="Disordered" evidence="2">
    <location>
        <begin position="2747"/>
        <end position="2823"/>
    </location>
</feature>
<dbReference type="Proteomes" id="UP000326759">
    <property type="component" value="Unassembled WGS sequence"/>
</dbReference>
<feature type="compositionally biased region" description="Basic and acidic residues" evidence="2">
    <location>
        <begin position="333"/>
        <end position="346"/>
    </location>
</feature>
<dbReference type="PANTHER" id="PTHR13843:SF12">
    <property type="entry name" value="ATPASE F1_V1_A1 COMPLEX ALPHA_BETA SUBUNIT NUCLEOTIDE-BINDING DOMAIN-CONTAINING PROTEIN"/>
    <property type="match status" value="1"/>
</dbReference>
<feature type="compositionally biased region" description="Pro residues" evidence="2">
    <location>
        <begin position="2789"/>
        <end position="2801"/>
    </location>
</feature>
<feature type="compositionally biased region" description="Low complexity" evidence="2">
    <location>
        <begin position="2752"/>
        <end position="2762"/>
    </location>
</feature>
<feature type="compositionally biased region" description="Basic and acidic residues" evidence="2">
    <location>
        <begin position="381"/>
        <end position="410"/>
    </location>
</feature>
<feature type="compositionally biased region" description="Low complexity" evidence="2">
    <location>
        <begin position="1889"/>
        <end position="1902"/>
    </location>
</feature>
<feature type="coiled-coil region" evidence="1">
    <location>
        <begin position="1"/>
        <end position="30"/>
    </location>
</feature>
<feature type="region of interest" description="Disordered" evidence="2">
    <location>
        <begin position="2560"/>
        <end position="2673"/>
    </location>
</feature>
<feature type="region of interest" description="Disordered" evidence="2">
    <location>
        <begin position="1665"/>
        <end position="1710"/>
    </location>
</feature>
<feature type="compositionally biased region" description="Polar residues" evidence="2">
    <location>
        <begin position="2596"/>
        <end position="2623"/>
    </location>
</feature>
<accession>A0A5N5SQZ5</accession>
<feature type="region of interest" description="Disordered" evidence="2">
    <location>
        <begin position="2346"/>
        <end position="2388"/>
    </location>
</feature>
<feature type="compositionally biased region" description="Basic and acidic residues" evidence="2">
    <location>
        <begin position="2506"/>
        <end position="2531"/>
    </location>
</feature>
<feature type="region of interest" description="Disordered" evidence="2">
    <location>
        <begin position="333"/>
        <end position="352"/>
    </location>
</feature>
<feature type="compositionally biased region" description="Basic and acidic residues" evidence="2">
    <location>
        <begin position="1303"/>
        <end position="1314"/>
    </location>
</feature>
<dbReference type="GO" id="GO:0030425">
    <property type="term" value="C:dendrite"/>
    <property type="evidence" value="ECO:0007669"/>
    <property type="project" value="TreeGrafter"/>
</dbReference>
<feature type="compositionally biased region" description="Basic and acidic residues" evidence="2">
    <location>
        <begin position="2241"/>
        <end position="2272"/>
    </location>
</feature>
<dbReference type="GO" id="GO:0000226">
    <property type="term" value="P:microtubule cytoskeleton organization"/>
    <property type="evidence" value="ECO:0007669"/>
    <property type="project" value="InterPro"/>
</dbReference>
<feature type="compositionally biased region" description="Basic residues" evidence="2">
    <location>
        <begin position="1910"/>
        <end position="1937"/>
    </location>
</feature>
<feature type="region of interest" description="Disordered" evidence="2">
    <location>
        <begin position="1457"/>
        <end position="1490"/>
    </location>
</feature>
<sequence length="2939" mass="333922">MKFKEEIQEKAETELKLEEESKEKVEILEEISHTKEIQKVLEEEKEVEKILVVEEKIEKIQHKEVEKEHELKAIEKEISLSEPQEKDLKDREILSSSEEAQEKILKEKKESEDVLESKEKELDDTKETPHEERKEVEDISTSEEKVEKEDHEAISEQEATDDKEILTSLHTKESVVKEMEALKDISESKEKIKETEKILQEKDEKEIDKRERIEIQKVSVEKQEIKEIHEAEVDVEKEIETMKEKLGAKDEEKYKEILSIAELQEKAIKYGKEISDIQETEQKLVEEPTQEVEKALIEEGKKEVKKQEETAFSTEIEDIVTVEKKEVEEMVKKEEYKDKKEEPKPEDTEEQIISVAEEQEEALRKEEAVPSVEHQMTVSEEIEKPKDVTKAKEKVVEVGKESEETETHVSKETEILKETLTTSEIDKKILVQEKQIEIPKEEIEEQSYFRVKEPEGKDSEKEIELQKQTIEAETRKEALEAEIEVKGVSEMKEKAEEEISEEKYEIEDGPKEVETEIKPKEVETEIEIPTTTKIEEEVPDEKREPVEILVDKDKADKKEHEDLKYLEKEIVSLTEAKEKVIKDEKELKDKIEEEQKEIEETHEKDDMKKIETQEEISLAIEKEKVPEVKERKTDETDLQTKEKTREEPIVAQEEHKEIVDILEISEAKEILREETKESGAKYVEEKDILSPSKAQEITSDEKKELKDVSEVKEEIVVELKETKEKEDKEKIEIQKEIPPYEEIKESTVEAKDKEKEIAEVLKEIKEQEAKDSEVDDKEIKDKAMEKFIETKEEIKVSLEGEKEKLKTDIIVQEKMPSEEIQEKVLQTEKEAEKVEEEMDKTKSETEDKELKVEQEKKDVTQILETKKESQEDEIIEEDQRPSSPDTSGKDITETAIRTLEEKSQESEKKEEITEREVSVLKDTSVIGEEEKLESKDGEKVLKSVSAEVAKDLKEISDTKEFTTEVDKEETITVSKEKETQIDVEKTEPKTVISEKDLEEMQQIKDPSFKKIETREQDEEITLVVDKGKEVPEKILGDKGDSEDSSALAEQKEVEYETLKETVVKLTEDKLDDKLKSKDISQEGKEISDEKTHAHVVEKEVSEEVLSKALDEKLVSKDIQVLVEKEEKDFRDKIVEESSTKEKESEEKVEEIVEKREHEVTLDKQISPEIAEKETIKREILTDIVKTKDAEKSVDEKQTSKEEKMVEDDITIELIEKEDKKSDAKSIISEDTMIMLGKEVSEEEILKTEGTEKSKEAEEKLDGQGLAKEGKLLEEEKDKLQKVEFSKIVIDDDTKDGEETVTLSEKKDDSEDRGKVTHEILEETATTKEIEIVQLEDKMKAEDISHTDVHLKHTDVKVEIKDKEGTSVVKGADIKSEEIQTETTKIEVIEKDLIEKIDVKETTSLLVDKEKKEVEEEIKEDKSHTILEKIVVAEEPITIIEQKEKELIVQDIESEITSTETSIKEKGEKEAKEEKEKIKSTKEELKEESGVTESVSLVKGTVLDSQELQKPELLEEREEKVEGVKSLEETEERKGEIHSESKFIEHIEEVVSQEVKIKIVAQASKKIIETIPEVIPEHEATTTTFSSSSVKTVVGTIDEEPLQIIKEESVIQSDSESHLPIVEETSKPSVDDEVDYALESVSSISKEKSSCVEKISKVSVETYETESLTTISSQITSTTKTSDISSRSVEKIQTEFHPETSQTPDSKKIDDVKHTDEKLIIDGSKDLTKVRSEVEKSKSPISLFITEPSFDVPQSTDEEDEKEKSVESGESLVKIKTESKTSEKDTTDSSTKESKTEVSSVVTKKHRRHSSASSSSEKSKDKKSKTKDTESSCSSSEEQDQDQKVKTKDADLGSSSSSSSSKTKSSSDSNEEHAEKVKIKTHKTKKHFSKLSGSSKTNTSSDSSSEEVIKEKRKVRTPKPKEKRRRSSKPKIHSKHSKMLQSEKEYSTIIKSPTSEPTPHEDDNVKFETIGKQAPEILPQEPSHQMLQDTDEDKFAQTLVDPDEKVLDDHSLRETQLHEDSVSEVMSQSMFIDSKDLISKDITESPVYDILKVESAEVVTVSSDTTPASTPISPKPPYKHISEKGKEYLAKDFIADEELAEGTAAFVGRNYDLMTTSICYEGDVMTSSMYGDDFEVYGVAGPSESHVQEESFTFLSERDDIMSASVYGSLIESDDVYEETKFSQNLEEIDSKAVKSPREYICKEVIDSGRPYSPKSDTTVSDVVGKEGLDSLESYRAQEFIESEKPISARSDMSGKSDESGKDSAFDDRDKPPSLDYQRTTGSSESQTRSITSETLKTLTEDESIEKFSSKETEHLYHEYKYDTAISDKSEKIDDKVERAISSIDSLTKTSRSISQVESEEVAKIDETEKDYLSSESLSKKETSHESFTESFTKTSSSYKIVSSEETKDFVQITEKTTVVTDVKDTFDPSVDSDTRPGEIGEIKREIKSMPKVITRRTTVCGAEPFALEEEDGDDSRRKSFDQDDLSEEVEHSMFKDVSSRYIVKRSVSDKGEESSTKHEISDKTSEGDEKSRTLVKRTFYSSCSPESLASKEISTSFVKESYSYPSSTDDSSLKSAEKTKEILTESKPLKHEPLADSSTLKDFSTLSSTSHSYIKGQTETQSSEIKEHVASQRESVVTSSISSSKDQDSSSRIIRKASSSSAEGTPGSPRTGRVVVRKVTTVITKYYEDGEEVEMEEIPGSEVVEVLGSGDVTEDILRKISGSASSSPASVRRVTIYQEEFDDQPVYEQFSSKDSSSVSVATSEEKHLTEEGSSDPKKTLEQWGKPLGLPSPVPAPLPVPEPLNTSSNSQKTEKKTNKRSKKSSSPVYLDLAYVPHAANPNYAGVEYFKRVRARYYVFSGIDPGREVLNALLQAKMEWEDKDMEVTIIPTYDTDALGYWVAANEEALIANKIDLAPSAIRCTINLQDHETSCNAYRLEF</sequence>
<dbReference type="PANTHER" id="PTHR13843">
    <property type="entry name" value="MICROTUBULE-ASSOCIATED PROTEIN"/>
    <property type="match status" value="1"/>
</dbReference>
<dbReference type="GO" id="GO:0043025">
    <property type="term" value="C:neuronal cell body"/>
    <property type="evidence" value="ECO:0007669"/>
    <property type="project" value="TreeGrafter"/>
</dbReference>
<dbReference type="GO" id="GO:0045202">
    <property type="term" value="C:synapse"/>
    <property type="evidence" value="ECO:0007669"/>
    <property type="project" value="TreeGrafter"/>
</dbReference>
<feature type="compositionally biased region" description="Basic and acidic residues" evidence="2">
    <location>
        <begin position="839"/>
        <end position="869"/>
    </location>
</feature>
<protein>
    <submittedName>
        <fullName evidence="3">Microtubule-associated protein futsch</fullName>
    </submittedName>
</protein>
<dbReference type="GO" id="GO:0016358">
    <property type="term" value="P:dendrite development"/>
    <property type="evidence" value="ECO:0007669"/>
    <property type="project" value="TreeGrafter"/>
</dbReference>
<keyword evidence="4" id="KW-1185">Reference proteome</keyword>
<dbReference type="GO" id="GO:0008017">
    <property type="term" value="F:microtubule binding"/>
    <property type="evidence" value="ECO:0007669"/>
    <property type="project" value="InterPro"/>
</dbReference>
<dbReference type="GO" id="GO:0003779">
    <property type="term" value="F:actin binding"/>
    <property type="evidence" value="ECO:0007669"/>
    <property type="project" value="TreeGrafter"/>
</dbReference>
<feature type="region of interest" description="Disordered" evidence="2">
    <location>
        <begin position="816"/>
        <end position="916"/>
    </location>
</feature>
<feature type="compositionally biased region" description="Polar residues" evidence="2">
    <location>
        <begin position="2346"/>
        <end position="2356"/>
    </location>
</feature>
<evidence type="ECO:0000313" key="4">
    <source>
        <dbReference type="Proteomes" id="UP000326759"/>
    </source>
</evidence>
<feature type="compositionally biased region" description="Basic and acidic residues" evidence="2">
    <location>
        <begin position="490"/>
        <end position="523"/>
    </location>
</feature>
<feature type="compositionally biased region" description="Basic and acidic residues" evidence="2">
    <location>
        <begin position="1461"/>
        <end position="1488"/>
    </location>
</feature>
<feature type="region of interest" description="Disordered" evidence="2">
    <location>
        <begin position="1293"/>
        <end position="1314"/>
    </location>
</feature>
<dbReference type="InterPro" id="IPR026074">
    <property type="entry name" value="MAP1"/>
</dbReference>
<feature type="compositionally biased region" description="Basic and acidic residues" evidence="2">
    <location>
        <begin position="1728"/>
        <end position="1737"/>
    </location>
</feature>
<proteinExistence type="predicted"/>
<feature type="compositionally biased region" description="Basic and acidic residues" evidence="2">
    <location>
        <begin position="2571"/>
        <end position="2594"/>
    </location>
</feature>
<reference evidence="3 4" key="1">
    <citation type="journal article" date="2019" name="PLoS Biol.">
        <title>Sex chromosomes control vertical transmission of feminizing Wolbachia symbionts in an isopod.</title>
        <authorList>
            <person name="Becking T."/>
            <person name="Chebbi M.A."/>
            <person name="Giraud I."/>
            <person name="Moumen B."/>
            <person name="Laverre T."/>
            <person name="Caubet Y."/>
            <person name="Peccoud J."/>
            <person name="Gilbert C."/>
            <person name="Cordaux R."/>
        </authorList>
    </citation>
    <scope>NUCLEOTIDE SEQUENCE [LARGE SCALE GENOMIC DNA]</scope>
    <source>
        <strain evidence="3">ANa2</strain>
        <tissue evidence="3">Whole body excluding digestive tract and cuticle</tissue>
    </source>
</reference>
<dbReference type="GO" id="GO:0031114">
    <property type="term" value="P:regulation of microtubule depolymerization"/>
    <property type="evidence" value="ECO:0007669"/>
    <property type="project" value="TreeGrafter"/>
</dbReference>
<feature type="region of interest" description="Disordered" evidence="2">
    <location>
        <begin position="1728"/>
        <end position="1963"/>
    </location>
</feature>
<feature type="coiled-coil region" evidence="1">
    <location>
        <begin position="182"/>
        <end position="280"/>
    </location>
</feature>
<feature type="compositionally biased region" description="Low complexity" evidence="2">
    <location>
        <begin position="1853"/>
        <end position="1867"/>
    </location>
</feature>
<feature type="region of interest" description="Disordered" evidence="2">
    <location>
        <begin position="76"/>
        <end position="167"/>
    </location>
</feature>
<evidence type="ECO:0000256" key="1">
    <source>
        <dbReference type="SAM" id="Coils"/>
    </source>
</evidence>
<name>A0A5N5SQZ5_9CRUS</name>